<dbReference type="Pfam" id="PF00126">
    <property type="entry name" value="HTH_1"/>
    <property type="match status" value="1"/>
</dbReference>
<dbReference type="SUPFAM" id="SSF46785">
    <property type="entry name" value="Winged helix' DNA-binding domain"/>
    <property type="match status" value="1"/>
</dbReference>
<dbReference type="PROSITE" id="PS50931">
    <property type="entry name" value="HTH_LYSR"/>
    <property type="match status" value="1"/>
</dbReference>
<dbReference type="AlphaFoldDB" id="A0A0S2VZL8"/>
<name>A0A0S2VZL8_9FIRM</name>
<proteinExistence type="inferred from homology"/>
<protein>
    <submittedName>
        <fullName evidence="6">LysR family regulatory protein CidR</fullName>
    </submittedName>
</protein>
<dbReference type="InterPro" id="IPR036388">
    <property type="entry name" value="WH-like_DNA-bd_sf"/>
</dbReference>
<keyword evidence="3" id="KW-0238">DNA-binding</keyword>
<dbReference type="KEGG" id="ibu:IB211_00156"/>
<dbReference type="GO" id="GO:0003700">
    <property type="term" value="F:DNA-binding transcription factor activity"/>
    <property type="evidence" value="ECO:0007669"/>
    <property type="project" value="InterPro"/>
</dbReference>
<evidence type="ECO:0000313" key="6">
    <source>
        <dbReference type="EMBL" id="ALP92552.1"/>
    </source>
</evidence>
<dbReference type="PRINTS" id="PR00039">
    <property type="entry name" value="HTHLYSR"/>
</dbReference>
<evidence type="ECO:0000256" key="4">
    <source>
        <dbReference type="ARBA" id="ARBA00023163"/>
    </source>
</evidence>
<dbReference type="InterPro" id="IPR050950">
    <property type="entry name" value="HTH-type_LysR_regulators"/>
</dbReference>
<dbReference type="STRING" id="1297617.IB211_00156"/>
<evidence type="ECO:0000313" key="7">
    <source>
        <dbReference type="Proteomes" id="UP000064844"/>
    </source>
</evidence>
<dbReference type="EMBL" id="CP011307">
    <property type="protein sequence ID" value="ALP92552.1"/>
    <property type="molecule type" value="Genomic_DNA"/>
</dbReference>
<sequence length="311" mass="35419">MEIQQLKYFVEVVRQQSFTKAAAQLFVTQPMITRSIKHLEEELNVRLLERTSKSFCLTDAGRILYERVQDFLLQYDDIFRTMTDVRSARVGEVRMSIPGVLLDVYFPTLLTCFHRHFPGIDISVVEEGSKLVASSVGSGRADLGLVMLPVDEPYRFESKTLISNVCSLVVSRHHPFAKMSSVHIRDLKDETILTYSETATLHDTFIRMCGECGFVPRISYKSLMTRFCLKMVGMQQCIAVLPLPILQPDLCEELVTVPLEPVIPWEIAIIRRREGYRSFAANQLFSYICDHFASLDHQGMNADLRATAISV</sequence>
<dbReference type="Pfam" id="PF03466">
    <property type="entry name" value="LysR_substrate"/>
    <property type="match status" value="1"/>
</dbReference>
<dbReference type="GO" id="GO:0005829">
    <property type="term" value="C:cytosol"/>
    <property type="evidence" value="ECO:0007669"/>
    <property type="project" value="TreeGrafter"/>
</dbReference>
<dbReference type="GO" id="GO:0003677">
    <property type="term" value="F:DNA binding"/>
    <property type="evidence" value="ECO:0007669"/>
    <property type="project" value="UniProtKB-KW"/>
</dbReference>
<dbReference type="PANTHER" id="PTHR30419:SF8">
    <property type="entry name" value="NITROGEN ASSIMILATION TRANSCRIPTIONAL ACTIVATOR-RELATED"/>
    <property type="match status" value="1"/>
</dbReference>
<dbReference type="InterPro" id="IPR036390">
    <property type="entry name" value="WH_DNA-bd_sf"/>
</dbReference>
<organism evidence="6 7">
    <name type="scientific">Intestinimonas butyriciproducens</name>
    <dbReference type="NCBI Taxonomy" id="1297617"/>
    <lineage>
        <taxon>Bacteria</taxon>
        <taxon>Bacillati</taxon>
        <taxon>Bacillota</taxon>
        <taxon>Clostridia</taxon>
        <taxon>Eubacteriales</taxon>
        <taxon>Intestinimonas</taxon>
    </lineage>
</organism>
<dbReference type="PANTHER" id="PTHR30419">
    <property type="entry name" value="HTH-TYPE TRANSCRIPTIONAL REGULATOR YBHD"/>
    <property type="match status" value="1"/>
</dbReference>
<dbReference type="InterPro" id="IPR005119">
    <property type="entry name" value="LysR_subst-bd"/>
</dbReference>
<accession>A0A0S2VZL8</accession>
<keyword evidence="2" id="KW-0805">Transcription regulation</keyword>
<dbReference type="SUPFAM" id="SSF53850">
    <property type="entry name" value="Periplasmic binding protein-like II"/>
    <property type="match status" value="1"/>
</dbReference>
<dbReference type="FunFam" id="1.10.10.10:FF:000001">
    <property type="entry name" value="LysR family transcriptional regulator"/>
    <property type="match status" value="1"/>
</dbReference>
<evidence type="ECO:0000256" key="3">
    <source>
        <dbReference type="ARBA" id="ARBA00023125"/>
    </source>
</evidence>
<keyword evidence="4" id="KW-0804">Transcription</keyword>
<gene>
    <name evidence="6" type="ORF">IB211_00156</name>
</gene>
<comment type="similarity">
    <text evidence="1">Belongs to the LysR transcriptional regulatory family.</text>
</comment>
<keyword evidence="7" id="KW-1185">Reference proteome</keyword>
<dbReference type="PATRIC" id="fig|1297617.4.peg.156"/>
<dbReference type="eggNOG" id="COG0583">
    <property type="taxonomic scope" value="Bacteria"/>
</dbReference>
<evidence type="ECO:0000256" key="2">
    <source>
        <dbReference type="ARBA" id="ARBA00023015"/>
    </source>
</evidence>
<evidence type="ECO:0000256" key="1">
    <source>
        <dbReference type="ARBA" id="ARBA00009437"/>
    </source>
</evidence>
<evidence type="ECO:0000259" key="5">
    <source>
        <dbReference type="PROSITE" id="PS50931"/>
    </source>
</evidence>
<dbReference type="Proteomes" id="UP000064844">
    <property type="component" value="Chromosome"/>
</dbReference>
<reference evidence="6 7" key="1">
    <citation type="journal article" date="2015" name="Nat. Commun.">
        <title>Production of butyrate from lysine and the Amadori product fructoselysine by a human gut commensal.</title>
        <authorList>
            <person name="Bui T.P."/>
            <person name="Ritari J."/>
            <person name="Boeren S."/>
            <person name="de Waard P."/>
            <person name="Plugge C.M."/>
            <person name="de Vos W.M."/>
        </authorList>
    </citation>
    <scope>NUCLEOTIDE SEQUENCE [LARGE SCALE GENOMIC DNA]</scope>
    <source>
        <strain evidence="6 7">AF211</strain>
    </source>
</reference>
<dbReference type="Gene3D" id="3.40.190.290">
    <property type="match status" value="1"/>
</dbReference>
<reference evidence="7" key="2">
    <citation type="submission" date="2015-04" db="EMBL/GenBank/DDBJ databases">
        <title>A butyrogenic pathway from the amino acid lysine in a human gut commensal.</title>
        <authorList>
            <person name="de Vos W.M."/>
            <person name="Bui N.T.P."/>
            <person name="Plugge C.M."/>
            <person name="Ritari J."/>
        </authorList>
    </citation>
    <scope>NUCLEOTIDE SEQUENCE [LARGE SCALE GENOMIC DNA]</scope>
    <source>
        <strain evidence="7">AF211</strain>
    </source>
</reference>
<dbReference type="Gene3D" id="1.10.10.10">
    <property type="entry name" value="Winged helix-like DNA-binding domain superfamily/Winged helix DNA-binding domain"/>
    <property type="match status" value="1"/>
</dbReference>
<dbReference type="InterPro" id="IPR000847">
    <property type="entry name" value="LysR_HTH_N"/>
</dbReference>
<dbReference type="RefSeq" id="WP_058116800.1">
    <property type="nucleotide sequence ID" value="NZ_CP011307.1"/>
</dbReference>
<feature type="domain" description="HTH lysR-type" evidence="5">
    <location>
        <begin position="1"/>
        <end position="58"/>
    </location>
</feature>